<keyword evidence="4" id="KW-1185">Reference proteome</keyword>
<dbReference type="InterPro" id="IPR023214">
    <property type="entry name" value="HAD_sf"/>
</dbReference>
<evidence type="ECO:0000313" key="4">
    <source>
        <dbReference type="Proteomes" id="UP000039865"/>
    </source>
</evidence>
<evidence type="ECO:0000259" key="2">
    <source>
        <dbReference type="PROSITE" id="PS50969"/>
    </source>
</evidence>
<protein>
    <submittedName>
        <fullName evidence="3">Nli interacting factor-like phosphatase family protein</fullName>
    </submittedName>
</protein>
<dbReference type="CDD" id="cd07521">
    <property type="entry name" value="HAD_FCP1-like"/>
    <property type="match status" value="1"/>
</dbReference>
<dbReference type="InterPro" id="IPR004274">
    <property type="entry name" value="FCP1_dom"/>
</dbReference>
<dbReference type="PROSITE" id="PS50969">
    <property type="entry name" value="FCP1"/>
    <property type="match status" value="1"/>
</dbReference>
<dbReference type="SMART" id="SM00577">
    <property type="entry name" value="CPDc"/>
    <property type="match status" value="1"/>
</dbReference>
<organism evidence="3 4">
    <name type="scientific">Stylonychia lemnae</name>
    <name type="common">Ciliate</name>
    <dbReference type="NCBI Taxonomy" id="5949"/>
    <lineage>
        <taxon>Eukaryota</taxon>
        <taxon>Sar</taxon>
        <taxon>Alveolata</taxon>
        <taxon>Ciliophora</taxon>
        <taxon>Intramacronucleata</taxon>
        <taxon>Spirotrichea</taxon>
        <taxon>Stichotrichia</taxon>
        <taxon>Sporadotrichida</taxon>
        <taxon>Oxytrichidae</taxon>
        <taxon>Stylonychinae</taxon>
        <taxon>Stylonychia</taxon>
    </lineage>
</organism>
<dbReference type="OrthoDB" id="1711508at2759"/>
<evidence type="ECO:0000256" key="1">
    <source>
        <dbReference type="SAM" id="MobiDB-lite"/>
    </source>
</evidence>
<dbReference type="Gene3D" id="3.40.50.1000">
    <property type="entry name" value="HAD superfamily/HAD-like"/>
    <property type="match status" value="1"/>
</dbReference>
<dbReference type="PANTHER" id="PTHR12210">
    <property type="entry name" value="DULLARD PROTEIN PHOSPHATASE"/>
    <property type="match status" value="1"/>
</dbReference>
<sequence length="1041" mass="117831">MSMQQTSHSQQSVQNHFQTLQQKSNLHGSFSGTRKNSIKEAISQQNQMPTASGDMGTQPRVKSLIPKPAPRHSLGTNQSRHAQNSNFMTNAQIISQNNLQTQKITASFNQSSSNNNNHHNQLTPDPVSRTRQQFSQTLLPSQMLTYQLPAQQNQAVIKSMKQSTNTSNLKPNMYQGVSSSSCGNRNSSVGLTNSGSKNQSRGNSANMKNLNLSTNKTTLFQPEIKPTSSIIIASTNYSNQQSAQRYSKIGKQLSKALNTFDGRTQQNQSQTDRQSITPIQAKNNLDFNNIPSQLNRLQESIQRNTTKDNLKSFNSHKNTGNGLPVTEYSENHLNNNFSEAMNTKSNSNFGEKAYLSNRTSCYDREEMDEKYVDDPNQNDSFKNINSSNQHTMLMEITNSKYNEDQKNLIVLKQSNNSRVSQKSQVQSRQTNDYSITQFNMNSLNTPNVNDTIMHTGNFKQLPHPHIDVSQVTHVQCPPSVMSMGEENISNEESPHKCHSIKTYHISTFFNKENQQKFIEFIENRCISQKINYEYLRTYPKMNFQLPESKFHENMSISQYETPINISIPYNLDCTQNQDVSILTNSQLNITNTDLGGTQNLNSASVGGTGDFGQNNQKKMQNFSCPPQSQQQSISSGGGGGHIKIQNCYSVSENDNSIDLIDNPAPPKQSQNVEIHKQHLIQTFNALQTIPLLGPYQKHHLKKERIYLPPPRNPSHKKVLILDIDETMIHCLDERDPENEEPDVVIRIPLDDEGDYADAGINIRPHLYECLKQINEYYQVITFTASDQQYANAILDFIDPNQSLIQYRLYRQHCIETEFGYIKDLRIIANRDLQDMVLVDNSVLSFAMQIENGIPILPFYVNKQDEELLHLIYYLKCLVVQEDVRPHNREAFGLNKLAQMDLQQIIRNTTVDPAINESLGGTSSHSSNTAADRDESQSDSMEGLLSPSAKINDVKQKYFPNDMDQINEESIESDMTSSMMSKKLISINQHKYGKASKQQKSIHASKDSSSNASSNAYDIFVATQQQKYDSYNYANGQKRISK</sequence>
<dbReference type="InterPro" id="IPR036412">
    <property type="entry name" value="HAD-like_sf"/>
</dbReference>
<dbReference type="AlphaFoldDB" id="A0A078A853"/>
<dbReference type="FunFam" id="3.40.50.1000:FF:000184">
    <property type="entry name" value="Uncharacterized protein"/>
    <property type="match status" value="1"/>
</dbReference>
<dbReference type="EMBL" id="CCKQ01006451">
    <property type="protein sequence ID" value="CDW77762.1"/>
    <property type="molecule type" value="Genomic_DNA"/>
</dbReference>
<dbReference type="Proteomes" id="UP000039865">
    <property type="component" value="Unassembled WGS sequence"/>
</dbReference>
<feature type="region of interest" description="Disordered" evidence="1">
    <location>
        <begin position="176"/>
        <end position="209"/>
    </location>
</feature>
<dbReference type="SUPFAM" id="SSF56784">
    <property type="entry name" value="HAD-like"/>
    <property type="match status" value="1"/>
</dbReference>
<feature type="compositionally biased region" description="Polar residues" evidence="1">
    <location>
        <begin position="191"/>
        <end position="209"/>
    </location>
</feature>
<dbReference type="NCBIfam" id="TIGR02251">
    <property type="entry name" value="HIF-SF_euk"/>
    <property type="match status" value="1"/>
</dbReference>
<feature type="region of interest" description="Disordered" evidence="1">
    <location>
        <begin position="913"/>
        <end position="945"/>
    </location>
</feature>
<evidence type="ECO:0000313" key="3">
    <source>
        <dbReference type="EMBL" id="CDW77762.1"/>
    </source>
</evidence>
<proteinExistence type="predicted"/>
<reference evidence="3 4" key="1">
    <citation type="submission" date="2014-06" db="EMBL/GenBank/DDBJ databases">
        <authorList>
            <person name="Swart Estienne"/>
        </authorList>
    </citation>
    <scope>NUCLEOTIDE SEQUENCE [LARGE SCALE GENOMIC DNA]</scope>
    <source>
        <strain evidence="3 4">130c</strain>
    </source>
</reference>
<accession>A0A078A853</accession>
<feature type="region of interest" description="Disordered" evidence="1">
    <location>
        <begin position="989"/>
        <end position="1012"/>
    </location>
</feature>
<feature type="domain" description="FCP1 homology" evidence="2">
    <location>
        <begin position="712"/>
        <end position="877"/>
    </location>
</feature>
<dbReference type="InterPro" id="IPR011948">
    <property type="entry name" value="Dullard_phosphatase"/>
</dbReference>
<feature type="compositionally biased region" description="Polar residues" evidence="1">
    <location>
        <begin position="918"/>
        <end position="929"/>
    </location>
</feature>
<dbReference type="InParanoid" id="A0A078A853"/>
<name>A0A078A853_STYLE</name>
<dbReference type="GO" id="GO:0016791">
    <property type="term" value="F:phosphatase activity"/>
    <property type="evidence" value="ECO:0007669"/>
    <property type="project" value="InterPro"/>
</dbReference>
<feature type="compositionally biased region" description="Low complexity" evidence="1">
    <location>
        <begin position="176"/>
        <end position="190"/>
    </location>
</feature>
<dbReference type="InterPro" id="IPR050365">
    <property type="entry name" value="TIM50"/>
</dbReference>
<dbReference type="Pfam" id="PF03031">
    <property type="entry name" value="NIF"/>
    <property type="match status" value="1"/>
</dbReference>
<feature type="region of interest" description="Disordered" evidence="1">
    <location>
        <begin position="41"/>
        <end position="79"/>
    </location>
</feature>
<gene>
    <name evidence="3" type="primary">Contig6914.g7400</name>
    <name evidence="3" type="ORF">STYLEM_6728</name>
</gene>